<evidence type="ECO:0000313" key="2">
    <source>
        <dbReference type="Proteomes" id="UP001500443"/>
    </source>
</evidence>
<name>A0ABN2YFT6_9ACTN</name>
<gene>
    <name evidence="1" type="ORF">GCM10009802_31660</name>
</gene>
<evidence type="ECO:0000313" key="1">
    <source>
        <dbReference type="EMBL" id="GAA2125997.1"/>
    </source>
</evidence>
<comment type="caution">
    <text evidence="1">The sequence shown here is derived from an EMBL/GenBank/DDBJ whole genome shotgun (WGS) entry which is preliminary data.</text>
</comment>
<proteinExistence type="predicted"/>
<sequence>MVLRGRWRGYRAWLAAGLGTALLLGAAPVVEASAAPGGVRAPSAVSSDAGAGVAGAAAATEDEAAVRAERTGEPVEILSLRGESSEVCSLLRTGIWRRAST</sequence>
<dbReference type="EMBL" id="BAAAPF010000093">
    <property type="protein sequence ID" value="GAA2125997.1"/>
    <property type="molecule type" value="Genomic_DNA"/>
</dbReference>
<accession>A0ABN2YFT6</accession>
<protein>
    <submittedName>
        <fullName evidence="1">Uncharacterized protein</fullName>
    </submittedName>
</protein>
<dbReference type="Proteomes" id="UP001500443">
    <property type="component" value="Unassembled WGS sequence"/>
</dbReference>
<reference evidence="1 2" key="1">
    <citation type="journal article" date="2019" name="Int. J. Syst. Evol. Microbiol.">
        <title>The Global Catalogue of Microorganisms (GCM) 10K type strain sequencing project: providing services to taxonomists for standard genome sequencing and annotation.</title>
        <authorList>
            <consortium name="The Broad Institute Genomics Platform"/>
            <consortium name="The Broad Institute Genome Sequencing Center for Infectious Disease"/>
            <person name="Wu L."/>
            <person name="Ma J."/>
        </authorList>
    </citation>
    <scope>NUCLEOTIDE SEQUENCE [LARGE SCALE GENOMIC DNA]</scope>
    <source>
        <strain evidence="1 2">JCM 15481</strain>
    </source>
</reference>
<organism evidence="1 2">
    <name type="scientific">Streptomyces synnematoformans</name>
    <dbReference type="NCBI Taxonomy" id="415721"/>
    <lineage>
        <taxon>Bacteria</taxon>
        <taxon>Bacillati</taxon>
        <taxon>Actinomycetota</taxon>
        <taxon>Actinomycetes</taxon>
        <taxon>Kitasatosporales</taxon>
        <taxon>Streptomycetaceae</taxon>
        <taxon>Streptomyces</taxon>
    </lineage>
</organism>
<keyword evidence="2" id="KW-1185">Reference proteome</keyword>